<dbReference type="GO" id="GO:0003697">
    <property type="term" value="F:single-stranded DNA binding"/>
    <property type="evidence" value="ECO:0007669"/>
    <property type="project" value="UniProtKB-UniRule"/>
</dbReference>
<comment type="function">
    <text evidence="1">DNA-dependent RNA polymerase catalyzes the transcription of DNA into RNA using the four ribonucleoside triphosphates as substrates. Specific core component of RNA polymerase III which synthesizes small RNAs, such as 5S rRNA and tRNAs.</text>
</comment>
<sequence>MSAEAVDLCKELLEELFGATVAAIGAFLISGASTLPGIITHFKNLKEYRDIRPLEVRKAIAILEQHELVEVSADSTGRAFYRSHINNVVRLVRSARCALTAKTLYGETAEAIVEELIAQGRLACSDCLQRVSTRLEIDFDEVKTKFARLAESQFVIKCSQLKPAEGGDDGDAPRCTRFICVLARLILKNVILRRRHDNKEHKNLTDRQLKMETIVANIESDANLDEDARKQQIAEVEDTYLTATDKQELEHFRRGIAALLYAEADVDRSLFILDCYLDFANRKIRIAHLAAGHPRANLRRGQPAPDASDAADTLQMVTTEGCLVVGAPSSPSIRRVIDTCSPSTRGRVDTRV</sequence>
<keyword evidence="1" id="KW-0539">Nucleus</keyword>
<keyword evidence="2" id="KW-1133">Transmembrane helix</keyword>
<name>A0A914X207_9BILA</name>
<accession>A0A914X207</accession>
<keyword evidence="1" id="KW-0240">DNA-directed RNA polymerase</keyword>
<comment type="subcellular location">
    <subcellularLocation>
        <location evidence="1">Nucleus</location>
    </subcellularLocation>
</comment>
<evidence type="ECO:0000256" key="2">
    <source>
        <dbReference type="SAM" id="Phobius"/>
    </source>
</evidence>
<keyword evidence="4" id="KW-1185">Reference proteome</keyword>
<keyword evidence="1" id="KW-0804">Transcription</keyword>
<dbReference type="WBParaSite" id="PSAMB.scaffold5698size11064.g27154.t1">
    <property type="protein sequence ID" value="PSAMB.scaffold5698size11064.g27154.t1"/>
    <property type="gene ID" value="PSAMB.scaffold5698size11064.g27154"/>
</dbReference>
<dbReference type="GO" id="GO:0005666">
    <property type="term" value="C:RNA polymerase III complex"/>
    <property type="evidence" value="ECO:0007669"/>
    <property type="project" value="UniProtKB-UniRule"/>
</dbReference>
<evidence type="ECO:0000313" key="4">
    <source>
        <dbReference type="Proteomes" id="UP000887566"/>
    </source>
</evidence>
<reference evidence="5" key="1">
    <citation type="submission" date="2022-11" db="UniProtKB">
        <authorList>
            <consortium name="WormBaseParasite"/>
        </authorList>
    </citation>
    <scope>IDENTIFICATION</scope>
</reference>
<proteinExistence type="inferred from homology"/>
<dbReference type="InterPro" id="IPR013197">
    <property type="entry name" value="RNA_pol_III_RPC82-rel_HTH"/>
</dbReference>
<keyword evidence="2" id="KW-0472">Membrane</keyword>
<evidence type="ECO:0000256" key="1">
    <source>
        <dbReference type="RuleBase" id="RU367076"/>
    </source>
</evidence>
<keyword evidence="2" id="KW-0812">Transmembrane</keyword>
<dbReference type="InterPro" id="IPR039748">
    <property type="entry name" value="RPC3"/>
</dbReference>
<dbReference type="Gene3D" id="1.10.10.10">
    <property type="entry name" value="Winged helix-like DNA-binding domain superfamily/Winged helix DNA-binding domain"/>
    <property type="match status" value="2"/>
</dbReference>
<organism evidence="4 5">
    <name type="scientific">Plectus sambesii</name>
    <dbReference type="NCBI Taxonomy" id="2011161"/>
    <lineage>
        <taxon>Eukaryota</taxon>
        <taxon>Metazoa</taxon>
        <taxon>Ecdysozoa</taxon>
        <taxon>Nematoda</taxon>
        <taxon>Chromadorea</taxon>
        <taxon>Plectida</taxon>
        <taxon>Plectina</taxon>
        <taxon>Plectoidea</taxon>
        <taxon>Plectidae</taxon>
        <taxon>Plectus</taxon>
    </lineage>
</organism>
<evidence type="ECO:0000313" key="5">
    <source>
        <dbReference type="WBParaSite" id="PSAMB.scaffold5698size11064.g27154.t1"/>
    </source>
</evidence>
<protein>
    <recommendedName>
        <fullName evidence="1">DNA-directed RNA polymerase III subunit RPC3</fullName>
        <shortName evidence="1">RNA polymerase III subunit C3</shortName>
    </recommendedName>
</protein>
<dbReference type="Proteomes" id="UP000887566">
    <property type="component" value="Unplaced"/>
</dbReference>
<comment type="subunit">
    <text evidence="1">Component of the RNA polymerase III (Pol III) complex consisting of 17 subunits.</text>
</comment>
<feature type="domain" description="RNA polymerase III subunit RPC82-related helix-turn-helix" evidence="3">
    <location>
        <begin position="8"/>
        <end position="70"/>
    </location>
</feature>
<evidence type="ECO:0000259" key="3">
    <source>
        <dbReference type="Pfam" id="PF08221"/>
    </source>
</evidence>
<feature type="transmembrane region" description="Helical" evidence="2">
    <location>
        <begin position="16"/>
        <end position="39"/>
    </location>
</feature>
<dbReference type="AlphaFoldDB" id="A0A914X207"/>
<dbReference type="InterPro" id="IPR036388">
    <property type="entry name" value="WH-like_DNA-bd_sf"/>
</dbReference>
<dbReference type="PANTHER" id="PTHR12949">
    <property type="entry name" value="RNA POLYMERASE III DNA DIRECTED -RELATED"/>
    <property type="match status" value="1"/>
</dbReference>
<dbReference type="Gene3D" id="6.10.140.1450">
    <property type="match status" value="1"/>
</dbReference>
<dbReference type="PANTHER" id="PTHR12949:SF0">
    <property type="entry name" value="DNA-DIRECTED RNA POLYMERASE III SUBUNIT RPC3"/>
    <property type="match status" value="1"/>
</dbReference>
<comment type="similarity">
    <text evidence="1">Belongs to the eukaryotic RPC3/POLR3C RNA polymerase subunit family.</text>
</comment>
<dbReference type="Pfam" id="PF08221">
    <property type="entry name" value="HTH_9"/>
    <property type="match status" value="1"/>
</dbReference>